<organism evidence="2">
    <name type="scientific">Streptomyces tabacisoli</name>
    <dbReference type="NCBI Taxonomy" id="3156398"/>
    <lineage>
        <taxon>Bacteria</taxon>
        <taxon>Bacillati</taxon>
        <taxon>Actinomycetota</taxon>
        <taxon>Actinomycetes</taxon>
        <taxon>Kitasatosporales</taxon>
        <taxon>Streptomycetaceae</taxon>
        <taxon>Streptomyces</taxon>
    </lineage>
</organism>
<dbReference type="AlphaFoldDB" id="A0AAU8IMF2"/>
<evidence type="ECO:0008006" key="3">
    <source>
        <dbReference type="Google" id="ProtNLM"/>
    </source>
</evidence>
<accession>A0AAU8IMF2</accession>
<gene>
    <name evidence="2" type="ORF">ABII15_05025</name>
</gene>
<feature type="chain" id="PRO_5043952920" description="Secreted protein" evidence="1">
    <location>
        <begin position="26"/>
        <end position="147"/>
    </location>
</feature>
<name>A0AAU8IMF2_9ACTN</name>
<reference evidence="2" key="1">
    <citation type="submission" date="2024-06" db="EMBL/GenBank/DDBJ databases">
        <title>Streptomyces sp. strain HUAS MG91 genome sequences.</title>
        <authorList>
            <person name="Mo P."/>
        </authorList>
    </citation>
    <scope>NUCLEOTIDE SEQUENCE</scope>
    <source>
        <strain evidence="2">HUAS MG91</strain>
    </source>
</reference>
<evidence type="ECO:0000256" key="1">
    <source>
        <dbReference type="SAM" id="SignalP"/>
    </source>
</evidence>
<dbReference type="KEGG" id="stac:ABII15_05025"/>
<protein>
    <recommendedName>
        <fullName evidence="3">Secreted protein</fullName>
    </recommendedName>
</protein>
<keyword evidence="1" id="KW-0732">Signal</keyword>
<feature type="signal peptide" evidence="1">
    <location>
        <begin position="1"/>
        <end position="25"/>
    </location>
</feature>
<dbReference type="EMBL" id="CP159534">
    <property type="protein sequence ID" value="XCJ69368.1"/>
    <property type="molecule type" value="Genomic_DNA"/>
</dbReference>
<sequence length="147" mass="16323">MRRTIAIAAALASLGLAGLPTAADARETWNTHEKCVQTDWDGRRIPTRTGNSELGWNHFSRPHNITSCKLIKAALNGKPDKKSDQQRNLEYWGSAIHNGRQVDFVVKVRYAKETDDGRYTAPGTKGKIGVITAYCRGVQKCPSWVNN</sequence>
<proteinExistence type="predicted"/>
<dbReference type="RefSeq" id="WP_353941059.1">
    <property type="nucleotide sequence ID" value="NZ_CP159534.1"/>
</dbReference>
<evidence type="ECO:0000313" key="2">
    <source>
        <dbReference type="EMBL" id="XCJ69368.1"/>
    </source>
</evidence>